<dbReference type="OrthoDB" id="407658at2759"/>
<evidence type="ECO:0000313" key="7">
    <source>
        <dbReference type="Proteomes" id="UP000016933"/>
    </source>
</evidence>
<dbReference type="SMART" id="SM00879">
    <property type="entry name" value="Brix"/>
    <property type="match status" value="1"/>
</dbReference>
<evidence type="ECO:0000256" key="2">
    <source>
        <dbReference type="ARBA" id="ARBA00010782"/>
    </source>
</evidence>
<dbReference type="GO" id="GO:0000463">
    <property type="term" value="P:maturation of LSU-rRNA from tricistronic rRNA transcript (SSU-rRNA, 5.8S rRNA, LSU-rRNA)"/>
    <property type="evidence" value="ECO:0007669"/>
    <property type="project" value="TreeGrafter"/>
</dbReference>
<comment type="subcellular location">
    <subcellularLocation>
        <location evidence="1 4">Nucleus</location>
        <location evidence="1 4">Nucleolus</location>
    </subcellularLocation>
</comment>
<dbReference type="PROSITE" id="PS50833">
    <property type="entry name" value="BRIX"/>
    <property type="match status" value="1"/>
</dbReference>
<keyword evidence="3 4" id="KW-0539">Nucleus</keyword>
<evidence type="ECO:0000259" key="5">
    <source>
        <dbReference type="PROSITE" id="PS50833"/>
    </source>
</evidence>
<feature type="domain" description="Brix" evidence="5">
    <location>
        <begin position="31"/>
        <end position="245"/>
    </location>
</feature>
<reference evidence="7" key="1">
    <citation type="journal article" date="2012" name="PLoS Genet.">
        <title>The genomes of the fungal plant pathogens Cladosporium fulvum and Dothistroma septosporum reveal adaptation to different hosts and lifestyles but also signatures of common ancestry.</title>
        <authorList>
            <person name="de Wit P.J.G.M."/>
            <person name="van der Burgt A."/>
            <person name="Oekmen B."/>
            <person name="Stergiopoulos I."/>
            <person name="Abd-Elsalam K.A."/>
            <person name="Aerts A.L."/>
            <person name="Bahkali A.H."/>
            <person name="Beenen H.G."/>
            <person name="Chettri P."/>
            <person name="Cox M.P."/>
            <person name="Datema E."/>
            <person name="de Vries R.P."/>
            <person name="Dhillon B."/>
            <person name="Ganley A.R."/>
            <person name="Griffiths S.A."/>
            <person name="Guo Y."/>
            <person name="Hamelin R.C."/>
            <person name="Henrissat B."/>
            <person name="Kabir M.S."/>
            <person name="Jashni M.K."/>
            <person name="Kema G."/>
            <person name="Klaubauf S."/>
            <person name="Lapidus A."/>
            <person name="Levasseur A."/>
            <person name="Lindquist E."/>
            <person name="Mehrabi R."/>
            <person name="Ohm R.A."/>
            <person name="Owen T.J."/>
            <person name="Salamov A."/>
            <person name="Schwelm A."/>
            <person name="Schijlen E."/>
            <person name="Sun H."/>
            <person name="van den Burg H.A."/>
            <person name="van Ham R.C.H.J."/>
            <person name="Zhang S."/>
            <person name="Goodwin S.B."/>
            <person name="Grigoriev I.V."/>
            <person name="Collemare J."/>
            <person name="Bradshaw R.E."/>
        </authorList>
    </citation>
    <scope>NUCLEOTIDE SEQUENCE [LARGE SCALE GENOMIC DNA]</scope>
    <source>
        <strain evidence="7">NZE10 / CBS 128990</strain>
    </source>
</reference>
<sequence length="346" mass="39014">MSLPIKEIKPKNARTKRYLENKGPQNVENPRTTLFLKYTTTSEVLQLVLKDLHSLKRPLCIKFDKKNSIHPFEDASSLEFFADKNDASLMVYGSHSKKRPHALTLVRLFDFKVLEMLELLVDADSFRSLSQFKNAKAAVGLKPLLAFSGSAFESPTANAYTQARSIFLDLFKGPDVTNVDVEGLQYMIHFSVDEEENESVKPQIHMRCYLIKTKKGGGVKVKVDVEEMGPRIDFRVGRTREADPDMWKAAMKKPKMLEVSKVVLGEERHNLTLLQAKTKKNIETDTIGDKVGRIHMGRQDLSQLQTRKMKGLKRSRDVVDNNFDDVEGAASENGGVSLTSGKKAKL</sequence>
<protein>
    <recommendedName>
        <fullName evidence="4">Ribosome production factor 2 homolog</fullName>
    </recommendedName>
    <alternativeName>
        <fullName evidence="4">Ribosome biogenesis protein RPF2 homolog</fullName>
    </alternativeName>
</protein>
<dbReference type="GO" id="GO:0000027">
    <property type="term" value="P:ribosomal large subunit assembly"/>
    <property type="evidence" value="ECO:0007669"/>
    <property type="project" value="InterPro"/>
</dbReference>
<organism evidence="6 7">
    <name type="scientific">Dothistroma septosporum (strain NZE10 / CBS 128990)</name>
    <name type="common">Red band needle blight fungus</name>
    <name type="synonym">Mycosphaerella pini</name>
    <dbReference type="NCBI Taxonomy" id="675120"/>
    <lineage>
        <taxon>Eukaryota</taxon>
        <taxon>Fungi</taxon>
        <taxon>Dikarya</taxon>
        <taxon>Ascomycota</taxon>
        <taxon>Pezizomycotina</taxon>
        <taxon>Dothideomycetes</taxon>
        <taxon>Dothideomycetidae</taxon>
        <taxon>Mycosphaerellales</taxon>
        <taxon>Mycosphaerellaceae</taxon>
        <taxon>Dothistroma</taxon>
    </lineage>
</organism>
<dbReference type="Proteomes" id="UP000016933">
    <property type="component" value="Unassembled WGS sequence"/>
</dbReference>
<evidence type="ECO:0000256" key="1">
    <source>
        <dbReference type="ARBA" id="ARBA00004604"/>
    </source>
</evidence>
<dbReference type="eggNOG" id="KOG3031">
    <property type="taxonomic scope" value="Eukaryota"/>
</dbReference>
<name>N1Q176_DOTSN</name>
<dbReference type="OMA" id="VGLKPMF"/>
<evidence type="ECO:0000256" key="4">
    <source>
        <dbReference type="RuleBase" id="RU367086"/>
    </source>
</evidence>
<evidence type="ECO:0000256" key="3">
    <source>
        <dbReference type="ARBA" id="ARBA00023242"/>
    </source>
</evidence>
<dbReference type="EMBL" id="KB446535">
    <property type="protein sequence ID" value="EME49018.1"/>
    <property type="molecule type" value="Genomic_DNA"/>
</dbReference>
<proteinExistence type="inferred from homology"/>
<dbReference type="STRING" id="675120.N1Q176"/>
<dbReference type="InterPro" id="IPR007109">
    <property type="entry name" value="Brix"/>
</dbReference>
<dbReference type="HOGENOM" id="CLU_049783_0_0_1"/>
<dbReference type="Pfam" id="PF04427">
    <property type="entry name" value="Brix"/>
    <property type="match status" value="1"/>
</dbReference>
<dbReference type="InterPro" id="IPR039770">
    <property type="entry name" value="Rpf2"/>
</dbReference>
<evidence type="ECO:0000313" key="6">
    <source>
        <dbReference type="EMBL" id="EME49018.1"/>
    </source>
</evidence>
<dbReference type="GO" id="GO:0005730">
    <property type="term" value="C:nucleolus"/>
    <property type="evidence" value="ECO:0007669"/>
    <property type="project" value="UniProtKB-SubCell"/>
</dbReference>
<dbReference type="PANTHER" id="PTHR12728:SF0">
    <property type="entry name" value="RIBOSOME PRODUCTION FACTOR 2 HOMOLOG"/>
    <property type="match status" value="1"/>
</dbReference>
<gene>
    <name evidence="6" type="ORF">DOTSEDRAFT_30348</name>
</gene>
<dbReference type="PANTHER" id="PTHR12728">
    <property type="entry name" value="BRIX DOMAIN CONTAINING PROTEIN"/>
    <property type="match status" value="1"/>
</dbReference>
<accession>N1Q176</accession>
<reference evidence="6 7" key="2">
    <citation type="journal article" date="2012" name="PLoS Pathog.">
        <title>Diverse lifestyles and strategies of plant pathogenesis encoded in the genomes of eighteen Dothideomycetes fungi.</title>
        <authorList>
            <person name="Ohm R.A."/>
            <person name="Feau N."/>
            <person name="Henrissat B."/>
            <person name="Schoch C.L."/>
            <person name="Horwitz B.A."/>
            <person name="Barry K.W."/>
            <person name="Condon B.J."/>
            <person name="Copeland A.C."/>
            <person name="Dhillon B."/>
            <person name="Glaser F."/>
            <person name="Hesse C.N."/>
            <person name="Kosti I."/>
            <person name="LaButti K."/>
            <person name="Lindquist E.A."/>
            <person name="Lucas S."/>
            <person name="Salamov A.A."/>
            <person name="Bradshaw R.E."/>
            <person name="Ciuffetti L."/>
            <person name="Hamelin R.C."/>
            <person name="Kema G.H.J."/>
            <person name="Lawrence C."/>
            <person name="Scott J.A."/>
            <person name="Spatafora J.W."/>
            <person name="Turgeon B.G."/>
            <person name="de Wit P.J.G.M."/>
            <person name="Zhong S."/>
            <person name="Goodwin S.B."/>
            <person name="Grigoriev I.V."/>
        </authorList>
    </citation>
    <scope>NUCLEOTIDE SEQUENCE [LARGE SCALE GENOMIC DNA]</scope>
    <source>
        <strain evidence="7">NZE10 / CBS 128990</strain>
    </source>
</reference>
<dbReference type="GO" id="GO:0019843">
    <property type="term" value="F:rRNA binding"/>
    <property type="evidence" value="ECO:0007669"/>
    <property type="project" value="UniProtKB-UniRule"/>
</dbReference>
<keyword evidence="7" id="KW-1185">Reference proteome</keyword>
<comment type="similarity">
    <text evidence="2 4">Belongs to the RPF2 family.</text>
</comment>
<dbReference type="AlphaFoldDB" id="N1Q176"/>